<dbReference type="GO" id="GO:0016646">
    <property type="term" value="F:oxidoreductase activity, acting on the CH-NH group of donors, NAD or NADP as acceptor"/>
    <property type="evidence" value="ECO:0007669"/>
    <property type="project" value="TreeGrafter"/>
</dbReference>
<protein>
    <recommendedName>
        <fullName evidence="2">NAD(P)-binding domain-containing protein</fullName>
    </recommendedName>
</protein>
<dbReference type="InterPro" id="IPR051606">
    <property type="entry name" value="Polyketide_Oxido-like"/>
</dbReference>
<dbReference type="EMBL" id="ML978141">
    <property type="protein sequence ID" value="KAF2092923.1"/>
    <property type="molecule type" value="Genomic_DNA"/>
</dbReference>
<reference evidence="3" key="1">
    <citation type="journal article" date="2020" name="Stud. Mycol.">
        <title>101 Dothideomycetes genomes: a test case for predicting lifestyles and emergence of pathogens.</title>
        <authorList>
            <person name="Haridas S."/>
            <person name="Albert R."/>
            <person name="Binder M."/>
            <person name="Bloem J."/>
            <person name="Labutti K."/>
            <person name="Salamov A."/>
            <person name="Andreopoulos B."/>
            <person name="Baker S."/>
            <person name="Barry K."/>
            <person name="Bills G."/>
            <person name="Bluhm B."/>
            <person name="Cannon C."/>
            <person name="Castanera R."/>
            <person name="Culley D."/>
            <person name="Daum C."/>
            <person name="Ezra D."/>
            <person name="Gonzalez J."/>
            <person name="Henrissat B."/>
            <person name="Kuo A."/>
            <person name="Liang C."/>
            <person name="Lipzen A."/>
            <person name="Lutzoni F."/>
            <person name="Magnuson J."/>
            <person name="Mondo S."/>
            <person name="Nolan M."/>
            <person name="Ohm R."/>
            <person name="Pangilinan J."/>
            <person name="Park H.-J."/>
            <person name="Ramirez L."/>
            <person name="Alfaro M."/>
            <person name="Sun H."/>
            <person name="Tritt A."/>
            <person name="Yoshinaga Y."/>
            <person name="Zwiers L.-H."/>
            <person name="Turgeon B."/>
            <person name="Goodwin S."/>
            <person name="Spatafora J."/>
            <person name="Crous P."/>
            <person name="Grigoriev I."/>
        </authorList>
    </citation>
    <scope>NUCLEOTIDE SEQUENCE</scope>
    <source>
        <strain evidence="3">CBS 133067</strain>
    </source>
</reference>
<evidence type="ECO:0000313" key="4">
    <source>
        <dbReference type="Proteomes" id="UP000799772"/>
    </source>
</evidence>
<evidence type="ECO:0000313" key="3">
    <source>
        <dbReference type="EMBL" id="KAF2092923.1"/>
    </source>
</evidence>
<dbReference type="OrthoDB" id="10254221at2759"/>
<comment type="similarity">
    <text evidence="1">Belongs to the avfA family.</text>
</comment>
<dbReference type="InterPro" id="IPR036291">
    <property type="entry name" value="NAD(P)-bd_dom_sf"/>
</dbReference>
<comment type="caution">
    <text evidence="3">The sequence shown here is derived from an EMBL/GenBank/DDBJ whole genome shotgun (WGS) entry which is preliminary data.</text>
</comment>
<evidence type="ECO:0000256" key="1">
    <source>
        <dbReference type="ARBA" id="ARBA00038376"/>
    </source>
</evidence>
<feature type="domain" description="NAD(P)-binding" evidence="2">
    <location>
        <begin position="10"/>
        <end position="176"/>
    </location>
</feature>
<gene>
    <name evidence="3" type="ORF">NA57DRAFT_62025</name>
</gene>
<dbReference type="PANTHER" id="PTHR43355">
    <property type="entry name" value="FLAVIN REDUCTASE (NADPH)"/>
    <property type="match status" value="1"/>
</dbReference>
<dbReference type="PANTHER" id="PTHR43355:SF2">
    <property type="entry name" value="FLAVIN REDUCTASE (NADPH)"/>
    <property type="match status" value="1"/>
</dbReference>
<sequence>MAGSKILVLGATGPTGINVLRELNYRKRATIVYVRNPSKIPEDLKLSPFIEVIKGEMDNLTLLSTAISQSCAIISLLGPTIQNLNIPPTIYADIYRSSVFPLMHEHGVRRILAMSTGSVSRPEDHWSFMVTVLKLVVRIFYNVAYSNVLAIADVFEREAASLDWTVYRIAYIPGGDDEASWQSDRNDGKTFVGWIGAPGWSIQQKRGALARWLVDAAEGGADEWIRKMPAVSRLAGSEKKVN</sequence>
<keyword evidence="4" id="KW-1185">Reference proteome</keyword>
<name>A0A9P4M0W9_9PEZI</name>
<dbReference type="Gene3D" id="3.40.50.720">
    <property type="entry name" value="NAD(P)-binding Rossmann-like Domain"/>
    <property type="match status" value="1"/>
</dbReference>
<evidence type="ECO:0000259" key="2">
    <source>
        <dbReference type="Pfam" id="PF13460"/>
    </source>
</evidence>
<dbReference type="AlphaFoldDB" id="A0A9P4M0W9"/>
<dbReference type="Proteomes" id="UP000799772">
    <property type="component" value="Unassembled WGS sequence"/>
</dbReference>
<organism evidence="3 4">
    <name type="scientific">Rhizodiscina lignyota</name>
    <dbReference type="NCBI Taxonomy" id="1504668"/>
    <lineage>
        <taxon>Eukaryota</taxon>
        <taxon>Fungi</taxon>
        <taxon>Dikarya</taxon>
        <taxon>Ascomycota</taxon>
        <taxon>Pezizomycotina</taxon>
        <taxon>Dothideomycetes</taxon>
        <taxon>Pleosporomycetidae</taxon>
        <taxon>Aulographales</taxon>
        <taxon>Rhizodiscinaceae</taxon>
        <taxon>Rhizodiscina</taxon>
    </lineage>
</organism>
<dbReference type="InterPro" id="IPR016040">
    <property type="entry name" value="NAD(P)-bd_dom"/>
</dbReference>
<dbReference type="SUPFAM" id="SSF51735">
    <property type="entry name" value="NAD(P)-binding Rossmann-fold domains"/>
    <property type="match status" value="1"/>
</dbReference>
<accession>A0A9P4M0W9</accession>
<proteinExistence type="inferred from homology"/>
<dbReference type="Pfam" id="PF13460">
    <property type="entry name" value="NAD_binding_10"/>
    <property type="match status" value="1"/>
</dbReference>